<sequence length="493" mass="55787">MTVGPHEPQWRQCGACTAADNSLRAGSTTSDSSIHHPSQKQTDYQQQMLTYHPATHSQRSKQSNGGPGLRLADGRATRDRLRRPSGTAPLASSSALNSSLDPSIPLAKKRLRSRKSCKINNSKSVASFSSFPPDLLTCIYARPQNREFRIMKLLIHPNVVDLRAYFYSSGDKKPDESIRSITTDPVDQTYWLYSEQSIFELVVKNEGRDIWKVYLARKDCEKALSHVDMAIDRDKILVSQADHYLQTGKHISAAQIYAQCSKPFEEVVLGFIDRGERDALRYYLISRLERLKRQDLTQRMMLATWLTEIYLAKINELEVLVGADPSAADQTANIVVEQQLIEDELQQFLRTYKIESLTFSPGRRGAKRNEVFLNLVIEDVPETVYRASCHYSKLKQVMPILNIKLYVYQLLQSLAYIHSLGICHREIKPQNLLLNPSTGVLELYGFGSAKILVAGEPNVSYICLRYYRAPELIFGATNYTTNIVSPSLIFLSA</sequence>
<dbReference type="PANTHER" id="PTHR24057:SF0">
    <property type="entry name" value="PROTEIN KINASE SHAGGY-RELATED"/>
    <property type="match status" value="1"/>
</dbReference>
<keyword evidence="2" id="KW-0723">Serine/threonine-protein kinase</keyword>
<keyword evidence="6" id="KW-0067">ATP-binding</keyword>
<keyword evidence="3" id="KW-0808">Transferase</keyword>
<dbReference type="SUPFAM" id="SSF56112">
    <property type="entry name" value="Protein kinase-like (PK-like)"/>
    <property type="match status" value="1"/>
</dbReference>
<dbReference type="Pfam" id="PF00069">
    <property type="entry name" value="Pkinase"/>
    <property type="match status" value="1"/>
</dbReference>
<dbReference type="PANTHER" id="PTHR24057">
    <property type="entry name" value="GLYCOGEN SYNTHASE KINASE-3 ALPHA"/>
    <property type="match status" value="1"/>
</dbReference>
<evidence type="ECO:0000256" key="1">
    <source>
        <dbReference type="ARBA" id="ARBA00005527"/>
    </source>
</evidence>
<gene>
    <name evidence="9" type="ORF">PtA15_4A701</name>
</gene>
<dbReference type="InterPro" id="IPR011009">
    <property type="entry name" value="Kinase-like_dom_sf"/>
</dbReference>
<dbReference type="EMBL" id="CP110424">
    <property type="protein sequence ID" value="WAQ84248.1"/>
    <property type="molecule type" value="Genomic_DNA"/>
</dbReference>
<evidence type="ECO:0000313" key="10">
    <source>
        <dbReference type="Proteomes" id="UP001164743"/>
    </source>
</evidence>
<feature type="domain" description="Protein kinase" evidence="8">
    <location>
        <begin position="282"/>
        <end position="493"/>
    </location>
</feature>
<evidence type="ECO:0000256" key="2">
    <source>
        <dbReference type="ARBA" id="ARBA00022527"/>
    </source>
</evidence>
<keyword evidence="4" id="KW-0547">Nucleotide-binding</keyword>
<feature type="region of interest" description="Disordered" evidence="7">
    <location>
        <begin position="22"/>
        <end position="99"/>
    </location>
</feature>
<keyword evidence="5" id="KW-0418">Kinase</keyword>
<dbReference type="InterPro" id="IPR000719">
    <property type="entry name" value="Prot_kinase_dom"/>
</dbReference>
<dbReference type="RefSeq" id="XP_053019803.1">
    <property type="nucleotide sequence ID" value="XM_053168612.1"/>
</dbReference>
<accession>A0ABY7CGB8</accession>
<dbReference type="Gene3D" id="3.30.200.20">
    <property type="entry name" value="Phosphorylase Kinase, domain 1"/>
    <property type="match status" value="1"/>
</dbReference>
<comment type="similarity">
    <text evidence="1">Belongs to the protein kinase superfamily. CMGC Ser/Thr protein kinase family. GSK-3 subfamily.</text>
</comment>
<feature type="compositionally biased region" description="Low complexity" evidence="7">
    <location>
        <begin position="88"/>
        <end position="99"/>
    </location>
</feature>
<evidence type="ECO:0000313" key="9">
    <source>
        <dbReference type="EMBL" id="WAQ84248.1"/>
    </source>
</evidence>
<dbReference type="SMART" id="SM00220">
    <property type="entry name" value="S_TKc"/>
    <property type="match status" value="1"/>
</dbReference>
<dbReference type="Pfam" id="PF05131">
    <property type="entry name" value="Pep3_Vps18"/>
    <property type="match status" value="1"/>
</dbReference>
<evidence type="ECO:0000256" key="3">
    <source>
        <dbReference type="ARBA" id="ARBA00022679"/>
    </source>
</evidence>
<protein>
    <recommendedName>
        <fullName evidence="8">Protein kinase domain-containing protein</fullName>
    </recommendedName>
</protein>
<evidence type="ECO:0000256" key="5">
    <source>
        <dbReference type="ARBA" id="ARBA00022777"/>
    </source>
</evidence>
<organism evidence="9 10">
    <name type="scientific">Puccinia triticina</name>
    <dbReference type="NCBI Taxonomy" id="208348"/>
    <lineage>
        <taxon>Eukaryota</taxon>
        <taxon>Fungi</taxon>
        <taxon>Dikarya</taxon>
        <taxon>Basidiomycota</taxon>
        <taxon>Pucciniomycotina</taxon>
        <taxon>Pucciniomycetes</taxon>
        <taxon>Pucciniales</taxon>
        <taxon>Pucciniaceae</taxon>
        <taxon>Puccinia</taxon>
    </lineage>
</organism>
<dbReference type="InterPro" id="IPR007810">
    <property type="entry name" value="Pep3/Vps18_beta-prop"/>
</dbReference>
<dbReference type="PROSITE" id="PS50011">
    <property type="entry name" value="PROTEIN_KINASE_DOM"/>
    <property type="match status" value="1"/>
</dbReference>
<evidence type="ECO:0000256" key="4">
    <source>
        <dbReference type="ARBA" id="ARBA00022741"/>
    </source>
</evidence>
<dbReference type="Proteomes" id="UP001164743">
    <property type="component" value="Chromosome 4A"/>
</dbReference>
<dbReference type="Gene3D" id="1.10.510.10">
    <property type="entry name" value="Transferase(Phosphotransferase) domain 1"/>
    <property type="match status" value="1"/>
</dbReference>
<name>A0ABY7CGB8_9BASI</name>
<dbReference type="GeneID" id="77809507"/>
<evidence type="ECO:0000256" key="7">
    <source>
        <dbReference type="SAM" id="MobiDB-lite"/>
    </source>
</evidence>
<dbReference type="InterPro" id="IPR050591">
    <property type="entry name" value="GSK-3"/>
</dbReference>
<evidence type="ECO:0000259" key="8">
    <source>
        <dbReference type="PROSITE" id="PS50011"/>
    </source>
</evidence>
<reference evidence="9" key="1">
    <citation type="submission" date="2022-10" db="EMBL/GenBank/DDBJ databases">
        <title>Puccinia triticina Genome sequencing and assembly.</title>
        <authorList>
            <person name="Li C."/>
        </authorList>
    </citation>
    <scope>NUCLEOTIDE SEQUENCE</scope>
    <source>
        <strain evidence="9">Pt15</strain>
    </source>
</reference>
<feature type="compositionally biased region" description="Polar residues" evidence="7">
    <location>
        <begin position="24"/>
        <end position="64"/>
    </location>
</feature>
<proteinExistence type="inferred from homology"/>
<evidence type="ECO:0000256" key="6">
    <source>
        <dbReference type="ARBA" id="ARBA00022840"/>
    </source>
</evidence>
<keyword evidence="10" id="KW-1185">Reference proteome</keyword>